<feature type="non-terminal residue" evidence="2">
    <location>
        <position position="198"/>
    </location>
</feature>
<dbReference type="AlphaFoldDB" id="A0A0B6ZDL4"/>
<feature type="region of interest" description="Disordered" evidence="1">
    <location>
        <begin position="1"/>
        <end position="83"/>
    </location>
</feature>
<feature type="compositionally biased region" description="Basic and acidic residues" evidence="1">
    <location>
        <begin position="1"/>
        <end position="15"/>
    </location>
</feature>
<feature type="region of interest" description="Disordered" evidence="1">
    <location>
        <begin position="99"/>
        <end position="131"/>
    </location>
</feature>
<feature type="non-terminal residue" evidence="2">
    <location>
        <position position="1"/>
    </location>
</feature>
<evidence type="ECO:0000313" key="2">
    <source>
        <dbReference type="EMBL" id="CEK66694.1"/>
    </source>
</evidence>
<sequence>KSREDLSRSRSREVLLPESPSVEYRHFPESPKKFHPPFFGGPVLDVVIESSSTGHEQPRTDSSSTDSAPATPLSSQVKENLLVTPPPAPVVWTRVIPGSNFVEEKRSPSSETSPSSPPDTVDGAQTSRSVSKKLNYEHVLDLEFADADVSTENVATVSSPAKISPTVTPAKIVPTVTPTMIDTKLQQPSAIPPKQTLT</sequence>
<protein>
    <submittedName>
        <fullName evidence="2">Uncharacterized protein</fullName>
    </submittedName>
</protein>
<feature type="compositionally biased region" description="Basic and acidic residues" evidence="1">
    <location>
        <begin position="23"/>
        <end position="32"/>
    </location>
</feature>
<proteinExistence type="predicted"/>
<accession>A0A0B6ZDL4</accession>
<name>A0A0B6ZDL4_9EUPU</name>
<feature type="compositionally biased region" description="Low complexity" evidence="1">
    <location>
        <begin position="61"/>
        <end position="75"/>
    </location>
</feature>
<organism evidence="2">
    <name type="scientific">Arion vulgaris</name>
    <dbReference type="NCBI Taxonomy" id="1028688"/>
    <lineage>
        <taxon>Eukaryota</taxon>
        <taxon>Metazoa</taxon>
        <taxon>Spiralia</taxon>
        <taxon>Lophotrochozoa</taxon>
        <taxon>Mollusca</taxon>
        <taxon>Gastropoda</taxon>
        <taxon>Heterobranchia</taxon>
        <taxon>Euthyneura</taxon>
        <taxon>Panpulmonata</taxon>
        <taxon>Eupulmonata</taxon>
        <taxon>Stylommatophora</taxon>
        <taxon>Helicina</taxon>
        <taxon>Arionoidea</taxon>
        <taxon>Arionidae</taxon>
        <taxon>Arion</taxon>
    </lineage>
</organism>
<dbReference type="EMBL" id="HACG01019829">
    <property type="protein sequence ID" value="CEK66694.1"/>
    <property type="molecule type" value="Transcribed_RNA"/>
</dbReference>
<gene>
    <name evidence="2" type="primary">ORF59802</name>
</gene>
<reference evidence="2" key="1">
    <citation type="submission" date="2014-12" db="EMBL/GenBank/DDBJ databases">
        <title>Insight into the proteome of Arion vulgaris.</title>
        <authorList>
            <person name="Aradska J."/>
            <person name="Bulat T."/>
            <person name="Smidak R."/>
            <person name="Sarate P."/>
            <person name="Gangsoo J."/>
            <person name="Sialana F."/>
            <person name="Bilban M."/>
            <person name="Lubec G."/>
        </authorList>
    </citation>
    <scope>NUCLEOTIDE SEQUENCE</scope>
    <source>
        <tissue evidence="2">Skin</tissue>
    </source>
</reference>
<evidence type="ECO:0000256" key="1">
    <source>
        <dbReference type="SAM" id="MobiDB-lite"/>
    </source>
</evidence>